<dbReference type="Proteomes" id="UP000663844">
    <property type="component" value="Unassembled WGS sequence"/>
</dbReference>
<gene>
    <name evidence="2" type="ORF">OXD698_LOCUS9025</name>
</gene>
<dbReference type="GO" id="GO:0070888">
    <property type="term" value="F:E-box binding"/>
    <property type="evidence" value="ECO:0007669"/>
    <property type="project" value="TreeGrafter"/>
</dbReference>
<dbReference type="SUPFAM" id="SSF47459">
    <property type="entry name" value="HLH, helix-loop-helix DNA-binding domain"/>
    <property type="match status" value="1"/>
</dbReference>
<comment type="caution">
    <text evidence="2">The sequence shown here is derived from an EMBL/GenBank/DDBJ whole genome shotgun (WGS) entry which is preliminary data.</text>
</comment>
<reference evidence="2" key="1">
    <citation type="submission" date="2021-02" db="EMBL/GenBank/DDBJ databases">
        <authorList>
            <person name="Nowell W R."/>
        </authorList>
    </citation>
    <scope>NUCLEOTIDE SEQUENCE</scope>
</reference>
<dbReference type="GO" id="GO:0046983">
    <property type="term" value="F:protein dimerization activity"/>
    <property type="evidence" value="ECO:0007669"/>
    <property type="project" value="InterPro"/>
</dbReference>
<dbReference type="EMBL" id="CAJOAZ010000448">
    <property type="protein sequence ID" value="CAF3651058.1"/>
    <property type="molecule type" value="Genomic_DNA"/>
</dbReference>
<sequence length="496" mass="56470">MFGGGYPGSMPYCQQPMMCPYDVPCPQPYPCPYPVPQPYLQNIYQPVDMPIQNTIQPVIVPQPFCMPVPQPVPVPYERPCVIPIPQPVPVPVDQPYPVPVQVPVNVPVPQPYPVPHPIVVREQVCVPVQVPVPFPVQMPAQYQYIQQEEYYYPPEEEYDEPIYIKHHRRRHHRRRYRSCPPGPLPPIIIPIPMQEQICVAEPPPLQITEYVQDIYPPAQVYTDQVQVGYAANNSMIQQPAQIQNQQTFNCQSGIILPPSPYIQPQQQQQQQLIQQLPSGQCIQRPLTAGGGGLGSIQKPIELNKNCIVANTSDISTSMSHSNPLKRWRNRFNSSNTNNTLTQSSLTNQLIATVNLENEEHANLMIISDDDDDDELSNSQQSDHMDEEIPLINQQISSKRPRLSYNKRLVANARERERVHNLTAAFEALRRVLPIYGDQSKLSRLSILRIACSYVYVLGVLNEIDFSEGENAYTLHESFHMLSSTIAHELKRKKFTK</sequence>
<protein>
    <recommendedName>
        <fullName evidence="1">BHLH domain-containing protein</fullName>
    </recommendedName>
</protein>
<dbReference type="Gene3D" id="4.10.280.10">
    <property type="entry name" value="Helix-loop-helix DNA-binding domain"/>
    <property type="match status" value="1"/>
</dbReference>
<dbReference type="PANTHER" id="PTHR19290:SF102">
    <property type="entry name" value="TRANSCRIPTION FACTOR ATOH8"/>
    <property type="match status" value="1"/>
</dbReference>
<name>A0A818RLC6_9BILA</name>
<evidence type="ECO:0000313" key="3">
    <source>
        <dbReference type="Proteomes" id="UP000663844"/>
    </source>
</evidence>
<feature type="domain" description="BHLH" evidence="1">
    <location>
        <begin position="405"/>
        <end position="457"/>
    </location>
</feature>
<dbReference type="PANTHER" id="PTHR19290">
    <property type="entry name" value="BASIC HELIX-LOOP-HELIX PROTEIN NEUROGENIN-RELATED"/>
    <property type="match status" value="1"/>
</dbReference>
<dbReference type="GO" id="GO:0009653">
    <property type="term" value="P:anatomical structure morphogenesis"/>
    <property type="evidence" value="ECO:0007669"/>
    <property type="project" value="TreeGrafter"/>
</dbReference>
<dbReference type="GO" id="GO:0003700">
    <property type="term" value="F:DNA-binding transcription factor activity"/>
    <property type="evidence" value="ECO:0007669"/>
    <property type="project" value="TreeGrafter"/>
</dbReference>
<dbReference type="PROSITE" id="PS50888">
    <property type="entry name" value="BHLH"/>
    <property type="match status" value="1"/>
</dbReference>
<dbReference type="GO" id="GO:0045944">
    <property type="term" value="P:positive regulation of transcription by RNA polymerase II"/>
    <property type="evidence" value="ECO:0007669"/>
    <property type="project" value="TreeGrafter"/>
</dbReference>
<organism evidence="2 3">
    <name type="scientific">Adineta steineri</name>
    <dbReference type="NCBI Taxonomy" id="433720"/>
    <lineage>
        <taxon>Eukaryota</taxon>
        <taxon>Metazoa</taxon>
        <taxon>Spiralia</taxon>
        <taxon>Gnathifera</taxon>
        <taxon>Rotifera</taxon>
        <taxon>Eurotatoria</taxon>
        <taxon>Bdelloidea</taxon>
        <taxon>Adinetida</taxon>
        <taxon>Adinetidae</taxon>
        <taxon>Adineta</taxon>
    </lineage>
</organism>
<dbReference type="GO" id="GO:0005634">
    <property type="term" value="C:nucleus"/>
    <property type="evidence" value="ECO:0007669"/>
    <property type="project" value="TreeGrafter"/>
</dbReference>
<dbReference type="AlphaFoldDB" id="A0A818RLC6"/>
<proteinExistence type="predicted"/>
<dbReference type="InterPro" id="IPR011598">
    <property type="entry name" value="bHLH_dom"/>
</dbReference>
<evidence type="ECO:0000313" key="2">
    <source>
        <dbReference type="EMBL" id="CAF3651058.1"/>
    </source>
</evidence>
<dbReference type="SMART" id="SM00353">
    <property type="entry name" value="HLH"/>
    <property type="match status" value="1"/>
</dbReference>
<dbReference type="Pfam" id="PF00010">
    <property type="entry name" value="HLH"/>
    <property type="match status" value="1"/>
</dbReference>
<dbReference type="InterPro" id="IPR050359">
    <property type="entry name" value="bHLH_transcription_factors"/>
</dbReference>
<evidence type="ECO:0000259" key="1">
    <source>
        <dbReference type="PROSITE" id="PS50888"/>
    </source>
</evidence>
<dbReference type="InterPro" id="IPR036638">
    <property type="entry name" value="HLH_DNA-bd_sf"/>
</dbReference>
<accession>A0A818RLC6</accession>